<evidence type="ECO:0000313" key="3">
    <source>
        <dbReference type="EMBL" id="QSG05762.1"/>
    </source>
</evidence>
<protein>
    <submittedName>
        <fullName evidence="3">Putative membrane protein</fullName>
    </submittedName>
</protein>
<organism evidence="3 4">
    <name type="scientific">Halapricum desulfuricans</name>
    <dbReference type="NCBI Taxonomy" id="2841257"/>
    <lineage>
        <taxon>Archaea</taxon>
        <taxon>Methanobacteriati</taxon>
        <taxon>Methanobacteriota</taxon>
        <taxon>Stenosarchaea group</taxon>
        <taxon>Halobacteria</taxon>
        <taxon>Halobacteriales</taxon>
        <taxon>Haloarculaceae</taxon>
        <taxon>Halapricum</taxon>
    </lineage>
</organism>
<gene>
    <name evidence="3" type="ORF">HSR121_1419</name>
</gene>
<feature type="transmembrane region" description="Helical" evidence="1">
    <location>
        <begin position="28"/>
        <end position="48"/>
    </location>
</feature>
<keyword evidence="1" id="KW-0812">Transmembrane</keyword>
<feature type="transmembrane region" description="Helical" evidence="1">
    <location>
        <begin position="60"/>
        <end position="80"/>
    </location>
</feature>
<name>A0A897MYP1_9EURY</name>
<evidence type="ECO:0000313" key="4">
    <source>
        <dbReference type="Proteomes" id="UP000663525"/>
    </source>
</evidence>
<dbReference type="Pfam" id="PF25953">
    <property type="entry name" value="DUF7991"/>
    <property type="match status" value="1"/>
</dbReference>
<dbReference type="Proteomes" id="UP000663525">
    <property type="component" value="Chromosome"/>
</dbReference>
<proteinExistence type="predicted"/>
<dbReference type="AlphaFoldDB" id="A0A897MYP1"/>
<reference evidence="3" key="1">
    <citation type="submission" date="2020-11" db="EMBL/GenBank/DDBJ databases">
        <title>Carbohydrate-dependent, anaerobic sulfur respiration: A novel catabolism in halophilic archaea.</title>
        <authorList>
            <person name="Sorokin D.Y."/>
            <person name="Messina E."/>
            <person name="Smedile F."/>
            <person name="La Cono V."/>
            <person name="Hallsworth J.E."/>
            <person name="Yakimov M.M."/>
        </authorList>
    </citation>
    <scope>NUCLEOTIDE SEQUENCE</scope>
    <source>
        <strain evidence="3">HSR12-1</strain>
    </source>
</reference>
<evidence type="ECO:0000256" key="1">
    <source>
        <dbReference type="SAM" id="Phobius"/>
    </source>
</evidence>
<feature type="domain" description="DUF7991" evidence="2">
    <location>
        <begin position="22"/>
        <end position="125"/>
    </location>
</feature>
<keyword evidence="1" id="KW-1133">Transmembrane helix</keyword>
<accession>A0A897MYP1</accession>
<sequence>MNSGVGCRERYGKAYRVGIAGMVDVADAIGLSVILLLNSAVAALLTRFFRVRLETAWGSLTYVAFVGTIVLIATTLVLGGGLGLGPNLGSPAVVVMGVVVLPLSLGATFDYFWMPAPEEIELPDRRTT</sequence>
<dbReference type="InterPro" id="IPR058304">
    <property type="entry name" value="DUF7991"/>
</dbReference>
<evidence type="ECO:0000259" key="2">
    <source>
        <dbReference type="Pfam" id="PF25953"/>
    </source>
</evidence>
<keyword evidence="1" id="KW-0472">Membrane</keyword>
<feature type="transmembrane region" description="Helical" evidence="1">
    <location>
        <begin position="92"/>
        <end position="113"/>
    </location>
</feature>
<dbReference type="EMBL" id="CP064787">
    <property type="protein sequence ID" value="QSG05762.1"/>
    <property type="molecule type" value="Genomic_DNA"/>
</dbReference>